<dbReference type="InterPro" id="IPR011256">
    <property type="entry name" value="Reg_factor_effector_dom_sf"/>
</dbReference>
<evidence type="ECO:0000313" key="2">
    <source>
        <dbReference type="Proteomes" id="UP000318626"/>
    </source>
</evidence>
<dbReference type="InterPro" id="IPR006917">
    <property type="entry name" value="SOUL_heme-bd"/>
</dbReference>
<keyword evidence="2" id="KW-1185">Reference proteome</keyword>
<dbReference type="RefSeq" id="WP_144975213.1">
    <property type="nucleotide sequence ID" value="NZ_CP036289.1"/>
</dbReference>
<protein>
    <submittedName>
        <fullName evidence="1">SOUL heme-binding protein</fullName>
    </submittedName>
</protein>
<gene>
    <name evidence="1" type="ORF">Pan97_38650</name>
</gene>
<sequence>MMRLQIVLALTSLAFLGGWSYGRELGEGESSVNTEAAKLISDALIQAKDQSPGARLEIYQLVAKVVRKNCPNNVLIAEKLQAADNADTLEKGLRESFEILTFKMKKEADLPAGFPQPTPVGEIRLKQYPAYRLARTQSRKDSGFFKLLAHITLNRIEMTAPVEMTYTSSEDKSPEQIDMASLYSDAKIGQVGNKLGGVKVEDVPAMTTVCIGLKGEDDRADLAEIERRLEQWLSREAPEYERAGKLRLLGYNSPEVAAKSRYYEVEMPISKK</sequence>
<proteinExistence type="predicted"/>
<dbReference type="KEGG" id="bvo:Pan97_38650"/>
<accession>A0A518CC58</accession>
<reference evidence="2" key="1">
    <citation type="submission" date="2019-02" db="EMBL/GenBank/DDBJ databases">
        <title>Deep-cultivation of Planctomycetes and their phenomic and genomic characterization uncovers novel biology.</title>
        <authorList>
            <person name="Wiegand S."/>
            <person name="Jogler M."/>
            <person name="Boedeker C."/>
            <person name="Pinto D."/>
            <person name="Vollmers J."/>
            <person name="Rivas-Marin E."/>
            <person name="Kohn T."/>
            <person name="Peeters S.H."/>
            <person name="Heuer A."/>
            <person name="Rast P."/>
            <person name="Oberbeckmann S."/>
            <person name="Bunk B."/>
            <person name="Jeske O."/>
            <person name="Meyerdierks A."/>
            <person name="Storesund J.E."/>
            <person name="Kallscheuer N."/>
            <person name="Luecker S."/>
            <person name="Lage O.M."/>
            <person name="Pohl T."/>
            <person name="Merkel B.J."/>
            <person name="Hornburger P."/>
            <person name="Mueller R.-W."/>
            <person name="Bruemmer F."/>
            <person name="Labrenz M."/>
            <person name="Spormann A.M."/>
            <person name="Op den Camp H."/>
            <person name="Overmann J."/>
            <person name="Amann R."/>
            <person name="Jetten M.S.M."/>
            <person name="Mascher T."/>
            <person name="Medema M.H."/>
            <person name="Devos D.P."/>
            <person name="Kaster A.-K."/>
            <person name="Ovreas L."/>
            <person name="Rohde M."/>
            <person name="Galperin M.Y."/>
            <person name="Jogler C."/>
        </authorList>
    </citation>
    <scope>NUCLEOTIDE SEQUENCE [LARGE SCALE GENOMIC DNA]</scope>
    <source>
        <strain evidence="2">Pan97</strain>
    </source>
</reference>
<dbReference type="Proteomes" id="UP000318626">
    <property type="component" value="Chromosome"/>
</dbReference>
<name>A0A518CC58_9BACT</name>
<dbReference type="Pfam" id="PF04832">
    <property type="entry name" value="SOUL"/>
    <property type="match status" value="1"/>
</dbReference>
<dbReference type="OrthoDB" id="263408at2"/>
<dbReference type="EMBL" id="CP036289">
    <property type="protein sequence ID" value="QDU76808.1"/>
    <property type="molecule type" value="Genomic_DNA"/>
</dbReference>
<dbReference type="Gene3D" id="3.20.80.10">
    <property type="entry name" value="Regulatory factor, effector binding domain"/>
    <property type="match status" value="1"/>
</dbReference>
<organism evidence="1 2">
    <name type="scientific">Bremerella volcania</name>
    <dbReference type="NCBI Taxonomy" id="2527984"/>
    <lineage>
        <taxon>Bacteria</taxon>
        <taxon>Pseudomonadati</taxon>
        <taxon>Planctomycetota</taxon>
        <taxon>Planctomycetia</taxon>
        <taxon>Pirellulales</taxon>
        <taxon>Pirellulaceae</taxon>
        <taxon>Bremerella</taxon>
    </lineage>
</organism>
<evidence type="ECO:0000313" key="1">
    <source>
        <dbReference type="EMBL" id="QDU76808.1"/>
    </source>
</evidence>
<dbReference type="AlphaFoldDB" id="A0A518CC58"/>
<dbReference type="SUPFAM" id="SSF55136">
    <property type="entry name" value="Probable bacterial effector-binding domain"/>
    <property type="match status" value="1"/>
</dbReference>